<sequence length="309" mass="32530">MRILVVGAGAVGGYFGGLLAAAGRDVTFLVRERRAAQLASDGLVVETLDDRIHLDSPATVTAETLAHHAADPFDVVVLSVKAFGLEQAVADIAPAIGPDTMLLPLLNGLQHYDRLTEAFGESPLIGGLCRVATQIGDDGTVRQLLPGASMAYGELDGSVSPRIHRLDDAMRGAGFDTALSDHIRLDLWEKWFLLASGGALTTLVGGDVGEIEAVPNGADTARAILAEFVAVAAAAGFEPTRDARAAAERTLTQPGSGFMTSTYRDWRAGNEVEADQLLGDLVRRAKSLGVPTPLLAAADAHLELYRARR</sequence>
<feature type="domain" description="Ketopantoate reductase C-terminal" evidence="6">
    <location>
        <begin position="183"/>
        <end position="297"/>
    </location>
</feature>
<dbReference type="InterPro" id="IPR036291">
    <property type="entry name" value="NAD(P)-bd_dom_sf"/>
</dbReference>
<gene>
    <name evidence="7" type="ORF">GCM10025780_35460</name>
</gene>
<dbReference type="Gene3D" id="1.10.1040.10">
    <property type="entry name" value="N-(1-d-carboxylethyl)-l-norvaline Dehydrogenase, domain 2"/>
    <property type="match status" value="1"/>
</dbReference>
<proteinExistence type="inferred from homology"/>
<keyword evidence="3 4" id="KW-0560">Oxidoreductase</keyword>
<evidence type="ECO:0000256" key="2">
    <source>
        <dbReference type="ARBA" id="ARBA00022857"/>
    </source>
</evidence>
<comment type="similarity">
    <text evidence="1 4">Belongs to the ketopantoate reductase family.</text>
</comment>
<keyword evidence="8" id="KW-1185">Reference proteome</keyword>
<dbReference type="InterPro" id="IPR051402">
    <property type="entry name" value="KPR-Related"/>
</dbReference>
<dbReference type="InterPro" id="IPR013328">
    <property type="entry name" value="6PGD_dom2"/>
</dbReference>
<dbReference type="InterPro" id="IPR008927">
    <property type="entry name" value="6-PGluconate_DH-like_C_sf"/>
</dbReference>
<dbReference type="NCBIfam" id="TIGR00745">
    <property type="entry name" value="apbA_panE"/>
    <property type="match status" value="1"/>
</dbReference>
<dbReference type="InterPro" id="IPR003710">
    <property type="entry name" value="ApbA"/>
</dbReference>
<dbReference type="EMBL" id="BAABLM010000011">
    <property type="protein sequence ID" value="GAA4685858.1"/>
    <property type="molecule type" value="Genomic_DNA"/>
</dbReference>
<dbReference type="EC" id="1.1.1.169" evidence="4"/>
<evidence type="ECO:0000256" key="4">
    <source>
        <dbReference type="RuleBase" id="RU362068"/>
    </source>
</evidence>
<dbReference type="InterPro" id="IPR013332">
    <property type="entry name" value="KPR_N"/>
</dbReference>
<dbReference type="Pfam" id="PF02558">
    <property type="entry name" value="ApbA"/>
    <property type="match status" value="1"/>
</dbReference>
<comment type="function">
    <text evidence="4">Catalyzes the NADPH-dependent reduction of ketopantoate into pantoic acid.</text>
</comment>
<dbReference type="RefSeq" id="WP_345377274.1">
    <property type="nucleotide sequence ID" value="NZ_BAABLM010000011.1"/>
</dbReference>
<evidence type="ECO:0000259" key="5">
    <source>
        <dbReference type="Pfam" id="PF02558"/>
    </source>
</evidence>
<dbReference type="SUPFAM" id="SSF48179">
    <property type="entry name" value="6-phosphogluconate dehydrogenase C-terminal domain-like"/>
    <property type="match status" value="1"/>
</dbReference>
<dbReference type="Gene3D" id="3.40.50.720">
    <property type="entry name" value="NAD(P)-binding Rossmann-like Domain"/>
    <property type="match status" value="1"/>
</dbReference>
<keyword evidence="2 4" id="KW-0521">NADP</keyword>
<evidence type="ECO:0000259" key="6">
    <source>
        <dbReference type="Pfam" id="PF08546"/>
    </source>
</evidence>
<keyword evidence="4" id="KW-0566">Pantothenate biosynthesis</keyword>
<evidence type="ECO:0000313" key="8">
    <source>
        <dbReference type="Proteomes" id="UP001501295"/>
    </source>
</evidence>
<name>A0ABP8WE27_9MICO</name>
<dbReference type="SUPFAM" id="SSF51735">
    <property type="entry name" value="NAD(P)-binding Rossmann-fold domains"/>
    <property type="match status" value="1"/>
</dbReference>
<comment type="caution">
    <text evidence="7">The sequence shown here is derived from an EMBL/GenBank/DDBJ whole genome shotgun (WGS) entry which is preliminary data.</text>
</comment>
<dbReference type="InterPro" id="IPR013752">
    <property type="entry name" value="KPA_reductase"/>
</dbReference>
<evidence type="ECO:0000256" key="3">
    <source>
        <dbReference type="ARBA" id="ARBA00023002"/>
    </source>
</evidence>
<dbReference type="Pfam" id="PF08546">
    <property type="entry name" value="ApbA_C"/>
    <property type="match status" value="1"/>
</dbReference>
<feature type="domain" description="Ketopantoate reductase N-terminal" evidence="5">
    <location>
        <begin position="3"/>
        <end position="156"/>
    </location>
</feature>
<organism evidence="7 8">
    <name type="scientific">Frondihabitans cladoniiphilus</name>
    <dbReference type="NCBI Taxonomy" id="715785"/>
    <lineage>
        <taxon>Bacteria</taxon>
        <taxon>Bacillati</taxon>
        <taxon>Actinomycetota</taxon>
        <taxon>Actinomycetes</taxon>
        <taxon>Micrococcales</taxon>
        <taxon>Microbacteriaceae</taxon>
        <taxon>Frondihabitans</taxon>
    </lineage>
</organism>
<dbReference type="PANTHER" id="PTHR21708">
    <property type="entry name" value="PROBABLE 2-DEHYDROPANTOATE 2-REDUCTASE"/>
    <property type="match status" value="1"/>
</dbReference>
<evidence type="ECO:0000313" key="7">
    <source>
        <dbReference type="EMBL" id="GAA4685858.1"/>
    </source>
</evidence>
<accession>A0ABP8WE27</accession>
<dbReference type="PANTHER" id="PTHR21708:SF26">
    <property type="entry name" value="2-DEHYDROPANTOATE 2-REDUCTASE"/>
    <property type="match status" value="1"/>
</dbReference>
<evidence type="ECO:0000256" key="1">
    <source>
        <dbReference type="ARBA" id="ARBA00007870"/>
    </source>
</evidence>
<dbReference type="Proteomes" id="UP001501295">
    <property type="component" value="Unassembled WGS sequence"/>
</dbReference>
<comment type="catalytic activity">
    <reaction evidence="4">
        <text>(R)-pantoate + NADP(+) = 2-dehydropantoate + NADPH + H(+)</text>
        <dbReference type="Rhea" id="RHEA:16233"/>
        <dbReference type="ChEBI" id="CHEBI:11561"/>
        <dbReference type="ChEBI" id="CHEBI:15378"/>
        <dbReference type="ChEBI" id="CHEBI:15980"/>
        <dbReference type="ChEBI" id="CHEBI:57783"/>
        <dbReference type="ChEBI" id="CHEBI:58349"/>
        <dbReference type="EC" id="1.1.1.169"/>
    </reaction>
</comment>
<protein>
    <recommendedName>
        <fullName evidence="4">2-dehydropantoate 2-reductase</fullName>
        <ecNumber evidence="4">1.1.1.169</ecNumber>
    </recommendedName>
    <alternativeName>
        <fullName evidence="4">Ketopantoate reductase</fullName>
    </alternativeName>
</protein>
<reference evidence="8" key="1">
    <citation type="journal article" date="2019" name="Int. J. Syst. Evol. Microbiol.">
        <title>The Global Catalogue of Microorganisms (GCM) 10K type strain sequencing project: providing services to taxonomists for standard genome sequencing and annotation.</title>
        <authorList>
            <consortium name="The Broad Institute Genomics Platform"/>
            <consortium name="The Broad Institute Genome Sequencing Center for Infectious Disease"/>
            <person name="Wu L."/>
            <person name="Ma J."/>
        </authorList>
    </citation>
    <scope>NUCLEOTIDE SEQUENCE [LARGE SCALE GENOMIC DNA]</scope>
    <source>
        <strain evidence="8">JCM 18956</strain>
    </source>
</reference>
<comment type="pathway">
    <text evidence="4">Cofactor biosynthesis; (R)-pantothenate biosynthesis; (R)-pantoate from 3-methyl-2-oxobutanoate: step 2/2.</text>
</comment>